<protein>
    <submittedName>
        <fullName evidence="5">Chitin-binding type-2 domain-containing protein</fullName>
    </submittedName>
</protein>
<sequence>MRSAQIRLPVLFTVLYLHQLAHSLENGLAYNTTRGYSVTIGDLCQLGQPSHPYADSEKYVDCVKQDANREDWPWVDKGKWMLRKCDSGKKFNTALRVCQPEAVFKTKKKSYVTAQYYVSCSPQVSCPCTQTICICPYTQIVRLSPCSQGTQSCGYSSPIYMPNSCTGILPFNNMIPRAGQMCNPLFSPMVANPYNVNSYFYCIPSANSCGTWTPGYCPPNSVYNSLNNLCGYPNTNYYQRRNPFQKVPSNNCRQNTIYGQCNRKNQCPGTSSCTPVQTHYPGRPYQRNAGFPGANQAPNRRPQQQPHGGGRMITRYVCCYPLERVPKRGFTLLM</sequence>
<feature type="compositionally biased region" description="Low complexity" evidence="1">
    <location>
        <begin position="294"/>
        <end position="306"/>
    </location>
</feature>
<evidence type="ECO:0000313" key="3">
    <source>
        <dbReference type="EMBL" id="VDP15491.1"/>
    </source>
</evidence>
<dbReference type="AlphaFoldDB" id="A0A183IWZ7"/>
<feature type="chain" id="PRO_5043140260" evidence="2">
    <location>
        <begin position="24"/>
        <end position="334"/>
    </location>
</feature>
<evidence type="ECO:0000256" key="1">
    <source>
        <dbReference type="SAM" id="MobiDB-lite"/>
    </source>
</evidence>
<keyword evidence="4" id="KW-1185">Reference proteome</keyword>
<feature type="signal peptide" evidence="2">
    <location>
        <begin position="1"/>
        <end position="23"/>
    </location>
</feature>
<dbReference type="InterPro" id="IPR036508">
    <property type="entry name" value="Chitin-bd_dom_sf"/>
</dbReference>
<name>A0A183IWZ7_9BILA</name>
<accession>A0A183IWZ7</accession>
<keyword evidence="2" id="KW-0732">Signal</keyword>
<proteinExistence type="predicted"/>
<dbReference type="SUPFAM" id="SSF57625">
    <property type="entry name" value="Invertebrate chitin-binding proteins"/>
    <property type="match status" value="1"/>
</dbReference>
<gene>
    <name evidence="3" type="ORF">SBAD_LOCUS8144</name>
</gene>
<organism evidence="5">
    <name type="scientific">Soboliphyme baturini</name>
    <dbReference type="NCBI Taxonomy" id="241478"/>
    <lineage>
        <taxon>Eukaryota</taxon>
        <taxon>Metazoa</taxon>
        <taxon>Ecdysozoa</taxon>
        <taxon>Nematoda</taxon>
        <taxon>Enoplea</taxon>
        <taxon>Dorylaimia</taxon>
        <taxon>Dioctophymatida</taxon>
        <taxon>Dioctophymatoidea</taxon>
        <taxon>Soboliphymatidae</taxon>
        <taxon>Soboliphyme</taxon>
    </lineage>
</organism>
<dbReference type="Proteomes" id="UP000270296">
    <property type="component" value="Unassembled WGS sequence"/>
</dbReference>
<evidence type="ECO:0000313" key="4">
    <source>
        <dbReference type="Proteomes" id="UP000270296"/>
    </source>
</evidence>
<reference evidence="3 4" key="2">
    <citation type="submission" date="2018-11" db="EMBL/GenBank/DDBJ databases">
        <authorList>
            <consortium name="Pathogen Informatics"/>
        </authorList>
    </citation>
    <scope>NUCLEOTIDE SEQUENCE [LARGE SCALE GENOMIC DNA]</scope>
</reference>
<dbReference type="EMBL" id="UZAM01011300">
    <property type="protein sequence ID" value="VDP15491.1"/>
    <property type="molecule type" value="Genomic_DNA"/>
</dbReference>
<evidence type="ECO:0000256" key="2">
    <source>
        <dbReference type="SAM" id="SignalP"/>
    </source>
</evidence>
<evidence type="ECO:0000313" key="5">
    <source>
        <dbReference type="WBParaSite" id="SBAD_0000844501-mRNA-1"/>
    </source>
</evidence>
<dbReference type="WBParaSite" id="SBAD_0000844501-mRNA-1">
    <property type="protein sequence ID" value="SBAD_0000844501-mRNA-1"/>
    <property type="gene ID" value="SBAD_0000844501"/>
</dbReference>
<dbReference type="GO" id="GO:0008061">
    <property type="term" value="F:chitin binding"/>
    <property type="evidence" value="ECO:0007669"/>
    <property type="project" value="InterPro"/>
</dbReference>
<feature type="region of interest" description="Disordered" evidence="1">
    <location>
        <begin position="284"/>
        <end position="309"/>
    </location>
</feature>
<reference evidence="5" key="1">
    <citation type="submission" date="2016-06" db="UniProtKB">
        <authorList>
            <consortium name="WormBaseParasite"/>
        </authorList>
    </citation>
    <scope>IDENTIFICATION</scope>
</reference>